<dbReference type="GO" id="GO:0019058">
    <property type="term" value="P:viral life cycle"/>
    <property type="evidence" value="ECO:0007669"/>
    <property type="project" value="UniProtKB-ARBA"/>
</dbReference>
<dbReference type="SUPFAM" id="SSF51126">
    <property type="entry name" value="Pectin lyase-like"/>
    <property type="match status" value="1"/>
</dbReference>
<dbReference type="Proteomes" id="UP000225978">
    <property type="component" value="Segment"/>
</dbReference>
<protein>
    <submittedName>
        <fullName evidence="4">Hydrolase protein</fullName>
    </submittedName>
</protein>
<organism evidence="4 5">
    <name type="scientific">Vibrio phage vB_VspP_pVa5</name>
    <dbReference type="NCBI Taxonomy" id="1913109"/>
    <lineage>
        <taxon>Viruses</taxon>
        <taxon>Duplodnaviria</taxon>
        <taxon>Heunggongvirae</taxon>
        <taxon>Uroviricota</taxon>
        <taxon>Caudoviricetes</taxon>
        <taxon>Schitoviridae</taxon>
        <taxon>Pontosvirinae</taxon>
        <taxon>Galateavirus</taxon>
        <taxon>Galateavirus PVA5</taxon>
    </lineage>
</organism>
<name>A0A286M2S8_9CAUD</name>
<dbReference type="GO" id="GO:0044423">
    <property type="term" value="C:virion component"/>
    <property type="evidence" value="ECO:0007669"/>
    <property type="project" value="UniProtKB-KW"/>
</dbReference>
<dbReference type="Gene3D" id="2.160.20.10">
    <property type="entry name" value="Single-stranded right-handed beta-helix, Pectin lyase-like"/>
    <property type="match status" value="1"/>
</dbReference>
<evidence type="ECO:0000259" key="3">
    <source>
        <dbReference type="Pfam" id="PF12708"/>
    </source>
</evidence>
<keyword evidence="5" id="KW-1185">Reference proteome</keyword>
<dbReference type="InterPro" id="IPR012334">
    <property type="entry name" value="Pectin_lyas_fold"/>
</dbReference>
<dbReference type="InterPro" id="IPR024535">
    <property type="entry name" value="RHGA/B-epi-like_pectate_lyase"/>
</dbReference>
<comment type="subcellular location">
    <subcellularLocation>
        <location evidence="1">Virion</location>
    </subcellularLocation>
</comment>
<dbReference type="InterPro" id="IPR011050">
    <property type="entry name" value="Pectin_lyase_fold/virulence"/>
</dbReference>
<evidence type="ECO:0000256" key="2">
    <source>
        <dbReference type="ARBA" id="ARBA00022844"/>
    </source>
</evidence>
<proteinExistence type="predicted"/>
<evidence type="ECO:0000313" key="5">
    <source>
        <dbReference type="Proteomes" id="UP000225978"/>
    </source>
</evidence>
<evidence type="ECO:0000313" key="4">
    <source>
        <dbReference type="EMBL" id="ASV62327.1"/>
    </source>
</evidence>
<gene>
    <name evidence="4" type="ORF">vBVspPpVa5_0009</name>
</gene>
<evidence type="ECO:0000256" key="1">
    <source>
        <dbReference type="ARBA" id="ARBA00004328"/>
    </source>
</evidence>
<keyword evidence="2" id="KW-0946">Virion</keyword>
<sequence length="726" mass="77052">MGVNRYKGTCTSNAALVNKYIGTAYDHVKNVSDNIEDVKTVADALGEDFPDNGLDILVENIDDVVTVATNIDDVITVAGISADVTTVAGIEQEIIDVPSYTAQAIDAANAAEQDATEAEASNLKAQKWAEENEDVEVDPGKYSSKHWATKAEEVVLDAATETWVESGAPEIIATGSTTPRRLDDRFADEVNVKDFGAVGDGITDDTAAIQAAVDLASNVKGAVIFPHGIYLLDTMTDDYYVNLKPNVSIHILDGAKVIAGTGYNIGTSKLKAIFNQVDSGTSLGNISVKGEFDFNGTNNLVTDVTGTKNAAVSVLRAESVVINIKATNHAGRQVVQLGDTANTIKTVIIERLECENVGAGLAGNVNQTDHSSIYAVCDDLIVKSMSVKNDIEPTQTVTALETHSVRTSVSNLHTSNVGISVIVAAVEQNIESFVMDNCVLRGDQMLNTWTFPAMTLDHLHVGDSNTFTKTFGTLSVVDLSTNMQGSGDNVRIGAMSFNNTKLTYDAVTPVILLGRWRTTSVGECVVARCDARFIQTGNIFDNNSSLYVSGSITEHTNQNAAPGFNQLVRLSGANAFATVIIQGMKATPKSGSSSATVGISVECPVNTKMDIVDNAFNGTISTDIFDNSSPSPSSNFYVRHRGDLVPAAGLKAKAGSEVFLETSGNLYRLEANGSDWKLFPLVPRTSVGNPIGAILPNHVGEELLGGGGTTWYKSTGLTNNDWVALN</sequence>
<dbReference type="GO" id="GO:0016787">
    <property type="term" value="F:hydrolase activity"/>
    <property type="evidence" value="ECO:0007669"/>
    <property type="project" value="UniProtKB-KW"/>
</dbReference>
<dbReference type="GO" id="GO:0051701">
    <property type="term" value="P:biological process involved in interaction with host"/>
    <property type="evidence" value="ECO:0007669"/>
    <property type="project" value="UniProtKB-ARBA"/>
</dbReference>
<dbReference type="Pfam" id="PF12708">
    <property type="entry name" value="Pect-lyase_RHGA_epim"/>
    <property type="match status" value="1"/>
</dbReference>
<feature type="domain" description="Rhamnogalacturonase A/B/Epimerase-like pectate lyase" evidence="3">
    <location>
        <begin position="190"/>
        <end position="418"/>
    </location>
</feature>
<accession>A0A286M2S8</accession>
<reference evidence="4 5" key="1">
    <citation type="journal article" date="2017" name="Viruses">
        <title>Stumbling across the Same Phage: Comparative Genomics of Widespread Temperate Phages Infecting the Fish Pathogen Vibrio anguillarum.</title>
        <authorList>
            <person name="Kalatzis P.G."/>
            <person name="Rorbo N.I."/>
            <person name="Castillo D."/>
            <person name="Mauritzen J.J."/>
            <person name="Jorgensen J."/>
            <person name="Kokkari C."/>
            <person name="Zhang F."/>
            <person name="Katharios P."/>
            <person name="Middelboe M."/>
        </authorList>
    </citation>
    <scope>NUCLEOTIDE SEQUENCE [LARGE SCALE GENOMIC DNA]</scope>
</reference>
<dbReference type="EMBL" id="KX889068">
    <property type="protein sequence ID" value="ASV62327.1"/>
    <property type="molecule type" value="Genomic_DNA"/>
</dbReference>
<keyword evidence="4" id="KW-0378">Hydrolase</keyword>